<dbReference type="Gene3D" id="1.10.1410.10">
    <property type="match status" value="1"/>
</dbReference>
<evidence type="ECO:0000259" key="12">
    <source>
        <dbReference type="Pfam" id="PF22600"/>
    </source>
</evidence>
<feature type="region of interest" description="Disordered" evidence="10">
    <location>
        <begin position="1"/>
        <end position="182"/>
    </location>
</feature>
<feature type="region of interest" description="Disordered" evidence="10">
    <location>
        <begin position="205"/>
        <end position="287"/>
    </location>
</feature>
<dbReference type="InterPro" id="IPR054708">
    <property type="entry name" value="MTPAP-like_central"/>
</dbReference>
<feature type="compositionally biased region" description="Polar residues" evidence="10">
    <location>
        <begin position="19"/>
        <end position="52"/>
    </location>
</feature>
<evidence type="ECO:0000259" key="11">
    <source>
        <dbReference type="Pfam" id="PF03828"/>
    </source>
</evidence>
<evidence type="ECO:0000256" key="2">
    <source>
        <dbReference type="ARBA" id="ARBA00001946"/>
    </source>
</evidence>
<keyword evidence="14" id="KW-1185">Reference proteome</keyword>
<dbReference type="CDD" id="cd05402">
    <property type="entry name" value="NT_PAP_TUTase"/>
    <property type="match status" value="1"/>
</dbReference>
<dbReference type="Gene3D" id="3.30.460.10">
    <property type="entry name" value="Beta Polymerase, domain 2"/>
    <property type="match status" value="1"/>
</dbReference>
<keyword evidence="13" id="KW-0548">Nucleotidyltransferase</keyword>
<evidence type="ECO:0000256" key="3">
    <source>
        <dbReference type="ARBA" id="ARBA00004496"/>
    </source>
</evidence>
<keyword evidence="6" id="KW-0963">Cytoplasm</keyword>
<comment type="subcellular location">
    <subcellularLocation>
        <location evidence="3">Cytoplasm</location>
    </subcellularLocation>
</comment>
<feature type="region of interest" description="Disordered" evidence="10">
    <location>
        <begin position="757"/>
        <end position="802"/>
    </location>
</feature>
<dbReference type="Proteomes" id="UP001221413">
    <property type="component" value="Unassembled WGS sequence"/>
</dbReference>
<evidence type="ECO:0000313" key="13">
    <source>
        <dbReference type="EMBL" id="KAJ6262852.1"/>
    </source>
</evidence>
<dbReference type="InterPro" id="IPR002058">
    <property type="entry name" value="PAP_assoc"/>
</dbReference>
<dbReference type="Pfam" id="PF22600">
    <property type="entry name" value="MTPAP-like_central"/>
    <property type="match status" value="1"/>
</dbReference>
<dbReference type="EC" id="2.7.7.19" evidence="5"/>
<dbReference type="GO" id="GO:1990817">
    <property type="term" value="F:poly(A) RNA polymerase activity"/>
    <property type="evidence" value="ECO:0007669"/>
    <property type="project" value="UniProtKB-EC"/>
</dbReference>
<evidence type="ECO:0000256" key="5">
    <source>
        <dbReference type="ARBA" id="ARBA00012388"/>
    </source>
</evidence>
<reference evidence="13" key="1">
    <citation type="submission" date="2023-01" db="EMBL/GenBank/DDBJ databases">
        <title>The chitinases involved in constricting ring structure development in the nematode-trapping fungus Drechslerella dactyloides.</title>
        <authorList>
            <person name="Wang R."/>
            <person name="Zhang L."/>
            <person name="Tang P."/>
            <person name="Li S."/>
            <person name="Liang L."/>
        </authorList>
    </citation>
    <scope>NUCLEOTIDE SEQUENCE</scope>
    <source>
        <strain evidence="13">YMF1.00031</strain>
    </source>
</reference>
<gene>
    <name evidence="13" type="ORF">Dda_1409</name>
</gene>
<evidence type="ECO:0000313" key="14">
    <source>
        <dbReference type="Proteomes" id="UP001221413"/>
    </source>
</evidence>
<evidence type="ECO:0000256" key="6">
    <source>
        <dbReference type="ARBA" id="ARBA00022490"/>
    </source>
</evidence>
<dbReference type="SUPFAM" id="SSF81631">
    <property type="entry name" value="PAP/OAS1 substrate-binding domain"/>
    <property type="match status" value="1"/>
</dbReference>
<dbReference type="InterPro" id="IPR043519">
    <property type="entry name" value="NT_sf"/>
</dbReference>
<feature type="compositionally biased region" description="Acidic residues" evidence="10">
    <location>
        <begin position="760"/>
        <end position="786"/>
    </location>
</feature>
<keyword evidence="9" id="KW-0460">Magnesium</keyword>
<dbReference type="GO" id="GO:0005737">
    <property type="term" value="C:cytoplasm"/>
    <property type="evidence" value="ECO:0007669"/>
    <property type="project" value="UniProtKB-SubCell"/>
</dbReference>
<comment type="caution">
    <text evidence="13">The sequence shown here is derived from an EMBL/GenBank/DDBJ whole genome shotgun (WGS) entry which is preliminary data.</text>
</comment>
<dbReference type="EMBL" id="JAQGDS010000002">
    <property type="protein sequence ID" value="KAJ6262852.1"/>
    <property type="molecule type" value="Genomic_DNA"/>
</dbReference>
<sequence>MDRRNAPSLLRAGDIGRPSNASHLTGPNQDASPQIPQNPRSMDPAGSQNLESQLRGMLLQGHPSALDAISQQAQPSSGHEQRQPSVPAQSMGPVPPFAGQFHQFPTPATPHGLLPSPNIHQQQQHPQRMLQRSSTLPAQGGSPHPPPGLDRGSTFHAPAPAPPFGFHGQWSRGGHRGRYGNRQNTFQQHAPVPQMNNALHFPPLGTMPAQAPPPLAERSPPQMNKINDPRRHSGPSHFNDKRHSPTYNRNEAFQAPTGPSQGFGGSPPQNRRGRPYHNYRGSHGGGGSRGHRNFWPLDYDVMTDYAKSIVEGVSPTAEEIGMKDKMLRRISTICDELVPGSRIIPFGSLVSGFATKGADMDVIFAHDTVDPQPSSLESNIPVRLASEFLKRGFEVDLLIKTRVPILKLKTPTKETPSRPGSPLTEHSLQGEAVVEEEPWPENVSCDIGFKAHLGITNSHFFRTYSHCDPRFREMVLFIKVSLISSSSSSSSANGRQQWSKNRDLNSPYFGTLSSYGYVLMVAHFLINIVQPPVLPNLQLIPPPADTPVSELTQDGYNIWYFKDLSKIKSGDLLPNGKNEMSLGQLIHEFFQYYTTNFNFVSECVTIRTPGGVMYKQQKGWTSARERVGEMNNTYQDRYLLALEDPFEISHNVGRTCGGGGVRRIRGEMHRAAAIIRKISTPLLNEPAPVGSGRNAAGWEMPLAVEDLMVTVRQHNRGFRNRKNNQKNLVEWIRQDWTVGECLAQIDAAAEELKKKRELGLPDDAELPPESEEGSEGTDGEDGEETDSSSSDDSALRVVVRSDGGAAENLQGLRI</sequence>
<keyword evidence="8" id="KW-0479">Metal-binding</keyword>
<proteinExistence type="inferred from homology"/>
<evidence type="ECO:0000256" key="4">
    <source>
        <dbReference type="ARBA" id="ARBA00008593"/>
    </source>
</evidence>
<dbReference type="PANTHER" id="PTHR12271:SF40">
    <property type="entry name" value="POLY(A) RNA POLYMERASE GLD2"/>
    <property type="match status" value="1"/>
</dbReference>
<evidence type="ECO:0000256" key="8">
    <source>
        <dbReference type="ARBA" id="ARBA00022723"/>
    </source>
</evidence>
<feature type="compositionally biased region" description="Polar residues" evidence="10">
    <location>
        <begin position="69"/>
        <end position="88"/>
    </location>
</feature>
<dbReference type="Pfam" id="PF03828">
    <property type="entry name" value="PAP_assoc"/>
    <property type="match status" value="1"/>
</dbReference>
<dbReference type="GO" id="GO:0046872">
    <property type="term" value="F:metal ion binding"/>
    <property type="evidence" value="ECO:0007669"/>
    <property type="project" value="UniProtKB-KW"/>
</dbReference>
<name>A0AAD6NLS4_DREDA</name>
<evidence type="ECO:0000256" key="9">
    <source>
        <dbReference type="ARBA" id="ARBA00022842"/>
    </source>
</evidence>
<feature type="domain" description="Poly(A) RNA polymerase mitochondrial-like central palm" evidence="12">
    <location>
        <begin position="307"/>
        <end position="465"/>
    </location>
</feature>
<dbReference type="GO" id="GO:0031123">
    <property type="term" value="P:RNA 3'-end processing"/>
    <property type="evidence" value="ECO:0007669"/>
    <property type="project" value="TreeGrafter"/>
</dbReference>
<feature type="domain" description="PAP-associated" evidence="11">
    <location>
        <begin position="581"/>
        <end position="650"/>
    </location>
</feature>
<evidence type="ECO:0000256" key="7">
    <source>
        <dbReference type="ARBA" id="ARBA00022679"/>
    </source>
</evidence>
<comment type="cofactor">
    <cofactor evidence="1">
        <name>Mn(2+)</name>
        <dbReference type="ChEBI" id="CHEBI:29035"/>
    </cofactor>
</comment>
<accession>A0AAD6NLS4</accession>
<dbReference type="GO" id="GO:0010605">
    <property type="term" value="P:negative regulation of macromolecule metabolic process"/>
    <property type="evidence" value="ECO:0007669"/>
    <property type="project" value="UniProtKB-ARBA"/>
</dbReference>
<comment type="cofactor">
    <cofactor evidence="2">
        <name>Mg(2+)</name>
        <dbReference type="ChEBI" id="CHEBI:18420"/>
    </cofactor>
</comment>
<protein>
    <recommendedName>
        <fullName evidence="5">polynucleotide adenylyltransferase</fullName>
        <ecNumber evidence="5">2.7.7.19</ecNumber>
    </recommendedName>
</protein>
<comment type="similarity">
    <text evidence="4">Belongs to the DNA polymerase type-B-like family.</text>
</comment>
<dbReference type="SUPFAM" id="SSF81301">
    <property type="entry name" value="Nucleotidyltransferase"/>
    <property type="match status" value="1"/>
</dbReference>
<evidence type="ECO:0000256" key="10">
    <source>
        <dbReference type="SAM" id="MobiDB-lite"/>
    </source>
</evidence>
<dbReference type="PANTHER" id="PTHR12271">
    <property type="entry name" value="POLY A POLYMERASE CID PAP -RELATED"/>
    <property type="match status" value="1"/>
</dbReference>
<evidence type="ECO:0000256" key="1">
    <source>
        <dbReference type="ARBA" id="ARBA00001936"/>
    </source>
</evidence>
<dbReference type="GO" id="GO:0050265">
    <property type="term" value="F:RNA uridylyltransferase activity"/>
    <property type="evidence" value="ECO:0007669"/>
    <property type="project" value="TreeGrafter"/>
</dbReference>
<keyword evidence="7" id="KW-0808">Transferase</keyword>
<organism evidence="13 14">
    <name type="scientific">Drechslerella dactyloides</name>
    <name type="common">Nematode-trapping fungus</name>
    <name type="synonym">Arthrobotrys dactyloides</name>
    <dbReference type="NCBI Taxonomy" id="74499"/>
    <lineage>
        <taxon>Eukaryota</taxon>
        <taxon>Fungi</taxon>
        <taxon>Dikarya</taxon>
        <taxon>Ascomycota</taxon>
        <taxon>Pezizomycotina</taxon>
        <taxon>Orbiliomycetes</taxon>
        <taxon>Orbiliales</taxon>
        <taxon>Orbiliaceae</taxon>
        <taxon>Drechslerella</taxon>
    </lineage>
</organism>
<dbReference type="AlphaFoldDB" id="A0AAD6NLS4"/>